<evidence type="ECO:0000256" key="2">
    <source>
        <dbReference type="ARBA" id="ARBA00023143"/>
    </source>
</evidence>
<dbReference type="PANTHER" id="PTHR34653:SF1">
    <property type="entry name" value="FLAGELLAR HOOK-BASAL BODY COMPLEX PROTEIN FLIE"/>
    <property type="match status" value="1"/>
</dbReference>
<dbReference type="GO" id="GO:0071973">
    <property type="term" value="P:bacterial-type flagellum-dependent cell motility"/>
    <property type="evidence" value="ECO:0007669"/>
    <property type="project" value="InterPro"/>
</dbReference>
<protein>
    <recommendedName>
        <fullName evidence="4">Flagellar hook-basal body complex protein FliE</fullName>
    </recommendedName>
</protein>
<dbReference type="GO" id="GO:0009425">
    <property type="term" value="C:bacterial-type flagellum basal body"/>
    <property type="evidence" value="ECO:0007669"/>
    <property type="project" value="UniProtKB-SubCell"/>
</dbReference>
<dbReference type="GO" id="GO:0005198">
    <property type="term" value="F:structural molecule activity"/>
    <property type="evidence" value="ECO:0007669"/>
    <property type="project" value="InterPro"/>
</dbReference>
<dbReference type="Pfam" id="PF02049">
    <property type="entry name" value="FliE"/>
    <property type="match status" value="1"/>
</dbReference>
<comment type="subcellular location">
    <subcellularLocation>
        <location evidence="1">Bacterial flagellum basal body</location>
    </subcellularLocation>
</comment>
<reference evidence="3" key="1">
    <citation type="submission" date="2018-05" db="EMBL/GenBank/DDBJ databases">
        <authorList>
            <person name="Lanie J.A."/>
            <person name="Ng W.-L."/>
            <person name="Kazmierczak K.M."/>
            <person name="Andrzejewski T.M."/>
            <person name="Davidsen T.M."/>
            <person name="Wayne K.J."/>
            <person name="Tettelin H."/>
            <person name="Glass J.I."/>
            <person name="Rusch D."/>
            <person name="Podicherti R."/>
            <person name="Tsui H.-C.T."/>
            <person name="Winkler M.E."/>
        </authorList>
    </citation>
    <scope>NUCLEOTIDE SEQUENCE</scope>
</reference>
<accession>A0A381NLM5</accession>
<dbReference type="GO" id="GO:0003774">
    <property type="term" value="F:cytoskeletal motor activity"/>
    <property type="evidence" value="ECO:0007669"/>
    <property type="project" value="InterPro"/>
</dbReference>
<evidence type="ECO:0008006" key="4">
    <source>
        <dbReference type="Google" id="ProtNLM"/>
    </source>
</evidence>
<organism evidence="3">
    <name type="scientific">marine metagenome</name>
    <dbReference type="NCBI Taxonomy" id="408172"/>
    <lineage>
        <taxon>unclassified sequences</taxon>
        <taxon>metagenomes</taxon>
        <taxon>ecological metagenomes</taxon>
    </lineage>
</organism>
<dbReference type="NCBIfam" id="TIGR00205">
    <property type="entry name" value="fliE"/>
    <property type="match status" value="1"/>
</dbReference>
<proteinExistence type="inferred from homology"/>
<dbReference type="HAMAP" id="MF_00724">
    <property type="entry name" value="FliE"/>
    <property type="match status" value="1"/>
</dbReference>
<gene>
    <name evidence="3" type="ORF">METZ01_LOCUS7582</name>
</gene>
<evidence type="ECO:0000313" key="3">
    <source>
        <dbReference type="EMBL" id="SUZ54728.1"/>
    </source>
</evidence>
<dbReference type="AlphaFoldDB" id="A0A381NLM5"/>
<keyword evidence="2" id="KW-0975">Bacterial flagellum</keyword>
<name>A0A381NLM5_9ZZZZ</name>
<dbReference type="EMBL" id="UINC01000404">
    <property type="protein sequence ID" value="SUZ54728.1"/>
    <property type="molecule type" value="Genomic_DNA"/>
</dbReference>
<evidence type="ECO:0000256" key="1">
    <source>
        <dbReference type="ARBA" id="ARBA00004117"/>
    </source>
</evidence>
<dbReference type="PANTHER" id="PTHR34653">
    <property type="match status" value="1"/>
</dbReference>
<dbReference type="InterPro" id="IPR001624">
    <property type="entry name" value="FliE"/>
</dbReference>
<dbReference type="PRINTS" id="PR01006">
    <property type="entry name" value="FLGHOOKFLIE"/>
</dbReference>
<sequence>MNIKLPSISPPVPGLKTGIESQNQNLESGGLSRTFEKLLQDVNQQQLTAEAKQVELLVTENKDIHGTMLALEKADLSMRLMLQVRNKLVNAYEEVMRMQV</sequence>